<dbReference type="Proteomes" id="UP000284152">
    <property type="component" value="Unassembled WGS sequence"/>
</dbReference>
<feature type="transmembrane region" description="Helical" evidence="1">
    <location>
        <begin position="150"/>
        <end position="169"/>
    </location>
</feature>
<keyword evidence="1" id="KW-0812">Transmembrane</keyword>
<evidence type="ECO:0000313" key="7">
    <source>
        <dbReference type="EMBL" id="RHK63583.1"/>
    </source>
</evidence>
<evidence type="ECO:0000313" key="11">
    <source>
        <dbReference type="Proteomes" id="UP000283325"/>
    </source>
</evidence>
<dbReference type="Proteomes" id="UP000284742">
    <property type="component" value="Unassembled WGS sequence"/>
</dbReference>
<dbReference type="Proteomes" id="UP000285642">
    <property type="component" value="Unassembled WGS sequence"/>
</dbReference>
<protein>
    <submittedName>
        <fullName evidence="2">ECF transporter S component</fullName>
    </submittedName>
</protein>
<dbReference type="Proteomes" id="UP000283652">
    <property type="component" value="Unassembled WGS sequence"/>
</dbReference>
<feature type="transmembrane region" description="Helical" evidence="1">
    <location>
        <begin position="25"/>
        <end position="47"/>
    </location>
</feature>
<accession>A0A3E4MJ16</accession>
<gene>
    <name evidence="7" type="ORF">DW054_07855</name>
    <name evidence="6" type="ORF">DW860_08780</name>
    <name evidence="5" type="ORF">DW924_11255</name>
    <name evidence="4" type="ORF">DWY33_05165</name>
    <name evidence="8" type="ORF">DWZ98_11505</name>
    <name evidence="3" type="ORF">DXB36_11535</name>
    <name evidence="2" type="ORF">DXD10_03930</name>
</gene>
<evidence type="ECO:0000313" key="5">
    <source>
        <dbReference type="EMBL" id="RHA68080.1"/>
    </source>
</evidence>
<dbReference type="EMBL" id="QSVB01000013">
    <property type="protein sequence ID" value="RGN89662.1"/>
    <property type="molecule type" value="Genomic_DNA"/>
</dbReference>
<evidence type="ECO:0000313" key="4">
    <source>
        <dbReference type="EMBL" id="RGR59855.1"/>
    </source>
</evidence>
<sequence>MQRMHREMKEDIGMEKKKYSIKEDFSMLALLIIPVGVAVNFVGGQLASILKLPMYLDTIGTIFAAMLCGPWVGAVTGGLTNVVTGIANPVNFAFIPVNVIAGLVTGFLARKQMFSVWWKWLISMFVMAWVSIIVSAPIVVLVYGGVTGGGTSIITAAAMAAGANIWAAFFGTEGVFQVLDRIISFLICWAVIKVIPPRTLVKFGCGSNYIKEKK</sequence>
<dbReference type="Proteomes" id="UP000260841">
    <property type="component" value="Unassembled WGS sequence"/>
</dbReference>
<evidence type="ECO:0000313" key="2">
    <source>
        <dbReference type="EMBL" id="RGK49798.1"/>
    </source>
</evidence>
<proteinExistence type="predicted"/>
<dbReference type="Pfam" id="PF12822">
    <property type="entry name" value="ECF_trnsprt"/>
    <property type="match status" value="1"/>
</dbReference>
<name>A0A3E4MJ16_9FIRM</name>
<dbReference type="EMBL" id="QRNS01000010">
    <property type="protein sequence ID" value="RHK63583.1"/>
    <property type="molecule type" value="Genomic_DNA"/>
</dbReference>
<evidence type="ECO:0000313" key="3">
    <source>
        <dbReference type="EMBL" id="RGN89662.1"/>
    </source>
</evidence>
<feature type="transmembrane region" description="Helical" evidence="1">
    <location>
        <begin position="121"/>
        <end position="143"/>
    </location>
</feature>
<evidence type="ECO:0000313" key="6">
    <source>
        <dbReference type="EMBL" id="RHC07338.1"/>
    </source>
</evidence>
<dbReference type="EMBL" id="QSQQ01000003">
    <property type="protein sequence ID" value="RGK49798.1"/>
    <property type="molecule type" value="Genomic_DNA"/>
</dbReference>
<evidence type="ECO:0000313" key="14">
    <source>
        <dbReference type="Proteomes" id="UP000284742"/>
    </source>
</evidence>
<evidence type="ECO:0000313" key="15">
    <source>
        <dbReference type="Proteomes" id="UP000285642"/>
    </source>
</evidence>
<feature type="transmembrane region" description="Helical" evidence="1">
    <location>
        <begin position="59"/>
        <end position="83"/>
    </location>
</feature>
<keyword evidence="1" id="KW-1133">Transmembrane helix</keyword>
<evidence type="ECO:0000313" key="12">
    <source>
        <dbReference type="Proteomes" id="UP000283652"/>
    </source>
</evidence>
<dbReference type="EMBL" id="QSFS01000012">
    <property type="protein sequence ID" value="RHA68080.1"/>
    <property type="molecule type" value="Genomic_DNA"/>
</dbReference>
<reference evidence="9 10" key="1">
    <citation type="submission" date="2018-08" db="EMBL/GenBank/DDBJ databases">
        <title>A genome reference for cultivated species of the human gut microbiota.</title>
        <authorList>
            <person name="Zou Y."/>
            <person name="Xue W."/>
            <person name="Luo G."/>
        </authorList>
    </citation>
    <scope>NUCLEOTIDE SEQUENCE [LARGE SCALE GENOMIC DNA]</scope>
    <source>
        <strain evidence="4 12">AF25-11</strain>
        <strain evidence="8 11">AF36-1BH</strain>
        <strain evidence="7 13">AF42-21</strain>
        <strain evidence="6 14">AM37-5</strain>
        <strain evidence="5 15">AM42-8</strain>
        <strain evidence="3 9">OM03-2</strain>
        <strain evidence="2 10">TF11-11</strain>
    </source>
</reference>
<dbReference type="AlphaFoldDB" id="A0A3E4MJ16"/>
<organism evidence="2 10">
    <name type="scientific">Dorea formicigenerans</name>
    <dbReference type="NCBI Taxonomy" id="39486"/>
    <lineage>
        <taxon>Bacteria</taxon>
        <taxon>Bacillati</taxon>
        <taxon>Bacillota</taxon>
        <taxon>Clostridia</taxon>
        <taxon>Lachnospirales</taxon>
        <taxon>Lachnospiraceae</taxon>
        <taxon>Dorea</taxon>
    </lineage>
</organism>
<evidence type="ECO:0000313" key="8">
    <source>
        <dbReference type="EMBL" id="RHL86607.1"/>
    </source>
</evidence>
<evidence type="ECO:0000313" key="13">
    <source>
        <dbReference type="Proteomes" id="UP000284152"/>
    </source>
</evidence>
<dbReference type="EMBL" id="QSHK01000005">
    <property type="protein sequence ID" value="RHC07338.1"/>
    <property type="molecule type" value="Genomic_DNA"/>
</dbReference>
<dbReference type="InterPro" id="IPR024529">
    <property type="entry name" value="ECF_trnsprt_substrate-spec"/>
</dbReference>
<evidence type="ECO:0000256" key="1">
    <source>
        <dbReference type="SAM" id="Phobius"/>
    </source>
</evidence>
<dbReference type="EMBL" id="QRPD01000010">
    <property type="protein sequence ID" value="RHL86607.1"/>
    <property type="molecule type" value="Genomic_DNA"/>
</dbReference>
<dbReference type="Proteomes" id="UP000283325">
    <property type="component" value="Unassembled WGS sequence"/>
</dbReference>
<dbReference type="Gene3D" id="1.10.1760.20">
    <property type="match status" value="1"/>
</dbReference>
<comment type="caution">
    <text evidence="2">The sequence shown here is derived from an EMBL/GenBank/DDBJ whole genome shotgun (WGS) entry which is preliminary data.</text>
</comment>
<dbReference type="Proteomes" id="UP000261208">
    <property type="component" value="Unassembled WGS sequence"/>
</dbReference>
<dbReference type="GO" id="GO:0022857">
    <property type="term" value="F:transmembrane transporter activity"/>
    <property type="evidence" value="ECO:0007669"/>
    <property type="project" value="InterPro"/>
</dbReference>
<evidence type="ECO:0000313" key="10">
    <source>
        <dbReference type="Proteomes" id="UP000261208"/>
    </source>
</evidence>
<evidence type="ECO:0000313" key="9">
    <source>
        <dbReference type="Proteomes" id="UP000260841"/>
    </source>
</evidence>
<feature type="transmembrane region" description="Helical" evidence="1">
    <location>
        <begin position="90"/>
        <end position="109"/>
    </location>
</feature>
<dbReference type="EMBL" id="QRUK01000006">
    <property type="protein sequence ID" value="RGR59855.1"/>
    <property type="molecule type" value="Genomic_DNA"/>
</dbReference>
<keyword evidence="1" id="KW-0472">Membrane</keyword>